<protein>
    <submittedName>
        <fullName evidence="3">Uncharacterized protein LOC116299224</fullName>
    </submittedName>
</protein>
<dbReference type="GeneID" id="116299224"/>
<feature type="region of interest" description="Disordered" evidence="1">
    <location>
        <begin position="224"/>
        <end position="269"/>
    </location>
</feature>
<evidence type="ECO:0000256" key="1">
    <source>
        <dbReference type="SAM" id="MobiDB-lite"/>
    </source>
</evidence>
<name>A0A6P8ICW3_ACTTE</name>
<organism evidence="2 3">
    <name type="scientific">Actinia tenebrosa</name>
    <name type="common">Australian red waratah sea anemone</name>
    <dbReference type="NCBI Taxonomy" id="6105"/>
    <lineage>
        <taxon>Eukaryota</taxon>
        <taxon>Metazoa</taxon>
        <taxon>Cnidaria</taxon>
        <taxon>Anthozoa</taxon>
        <taxon>Hexacorallia</taxon>
        <taxon>Actiniaria</taxon>
        <taxon>Actiniidae</taxon>
        <taxon>Actinia</taxon>
    </lineage>
</organism>
<evidence type="ECO:0000313" key="2">
    <source>
        <dbReference type="Proteomes" id="UP000515163"/>
    </source>
</evidence>
<proteinExistence type="predicted"/>
<feature type="compositionally biased region" description="Polar residues" evidence="1">
    <location>
        <begin position="1"/>
        <end position="13"/>
    </location>
</feature>
<evidence type="ECO:0000313" key="3">
    <source>
        <dbReference type="RefSeq" id="XP_031563712.1"/>
    </source>
</evidence>
<dbReference type="Proteomes" id="UP000515163">
    <property type="component" value="Unplaced"/>
</dbReference>
<dbReference type="KEGG" id="aten:116299224"/>
<dbReference type="RefSeq" id="XP_031563712.1">
    <property type="nucleotide sequence ID" value="XM_031707852.1"/>
</dbReference>
<dbReference type="AlphaFoldDB" id="A0A6P8ICW3"/>
<feature type="compositionally biased region" description="Basic and acidic residues" evidence="1">
    <location>
        <begin position="260"/>
        <end position="269"/>
    </location>
</feature>
<feature type="region of interest" description="Disordered" evidence="1">
    <location>
        <begin position="1"/>
        <end position="22"/>
    </location>
</feature>
<sequence length="337" mass="39069">MAEASQGTWAQDRNVSRKNLRHEKRLKKQLDVLEKERNWKSKSLEADKRCFEEKVHRLNMSPTDRAHLAKDTKDMVAGDKKKELDRLLKSLLHRPYETRAGYSYIEYLSRNMQPLVKRPLQWGVNPPLSPRTQFISVDACQPKTDRKPNEFLTRIEGQTVALNQRVTVPIKRKERFKPEQVVLPPISAKPKSQVTSKYSEIISETKTSSLRDEKVKEKVLKLENQTKMRKKSRQMDNKNTNTQEKVSNEPVKNLPSSSLESKEMENTETVPKEDVFVTMVRLDVPTPNYYHLEAPMIKDDVPCDEQSDGTSTPELESRSQGYYTVTIGPRDSRRKSI</sequence>
<feature type="region of interest" description="Disordered" evidence="1">
    <location>
        <begin position="300"/>
        <end position="337"/>
    </location>
</feature>
<reference evidence="3" key="1">
    <citation type="submission" date="2025-08" db="UniProtKB">
        <authorList>
            <consortium name="RefSeq"/>
        </authorList>
    </citation>
    <scope>IDENTIFICATION</scope>
    <source>
        <tissue evidence="3">Tentacle</tissue>
    </source>
</reference>
<feature type="compositionally biased region" description="Polar residues" evidence="1">
    <location>
        <begin position="308"/>
        <end position="323"/>
    </location>
</feature>
<accession>A0A6P8ICW3</accession>
<gene>
    <name evidence="3" type="primary">LOC116299224</name>
</gene>
<keyword evidence="2" id="KW-1185">Reference proteome</keyword>
<dbReference type="InParanoid" id="A0A6P8ICW3"/>
<dbReference type="OrthoDB" id="5989264at2759"/>